<dbReference type="CDD" id="cd11660">
    <property type="entry name" value="SANT_TRF"/>
    <property type="match status" value="1"/>
</dbReference>
<keyword evidence="7" id="KW-1185">Reference proteome</keyword>
<dbReference type="GO" id="GO:0003691">
    <property type="term" value="F:double-stranded telomeric DNA binding"/>
    <property type="evidence" value="ECO:0007669"/>
    <property type="project" value="InterPro"/>
</dbReference>
<name>A0AAV9I8R9_9RHOD</name>
<dbReference type="InterPro" id="IPR001005">
    <property type="entry name" value="SANT/Myb"/>
</dbReference>
<evidence type="ECO:0000313" key="7">
    <source>
        <dbReference type="Proteomes" id="UP001300502"/>
    </source>
</evidence>
<evidence type="ECO:0000256" key="2">
    <source>
        <dbReference type="ARBA" id="ARBA00023125"/>
    </source>
</evidence>
<dbReference type="SUPFAM" id="SSF46689">
    <property type="entry name" value="Homeodomain-like"/>
    <property type="match status" value="1"/>
</dbReference>
<comment type="caution">
    <text evidence="6">The sequence shown here is derived from an EMBL/GenBank/DDBJ whole genome shotgun (WGS) entry which is preliminary data.</text>
</comment>
<proteinExistence type="predicted"/>
<reference evidence="6 7" key="1">
    <citation type="submission" date="2022-07" db="EMBL/GenBank/DDBJ databases">
        <title>Genome-wide signatures of adaptation to extreme environments.</title>
        <authorList>
            <person name="Cho C.H."/>
            <person name="Yoon H.S."/>
        </authorList>
    </citation>
    <scope>NUCLEOTIDE SEQUENCE [LARGE SCALE GENOMIC DNA]</scope>
    <source>
        <strain evidence="6 7">108.79 E11</strain>
    </source>
</reference>
<feature type="domain" description="Myb-like" evidence="5">
    <location>
        <begin position="425"/>
        <end position="479"/>
    </location>
</feature>
<accession>A0AAV9I8R9</accession>
<feature type="compositionally biased region" description="Basic and acidic residues" evidence="4">
    <location>
        <begin position="368"/>
        <end position="381"/>
    </location>
</feature>
<organism evidence="6 7">
    <name type="scientific">Galdieria yellowstonensis</name>
    <dbReference type="NCBI Taxonomy" id="3028027"/>
    <lineage>
        <taxon>Eukaryota</taxon>
        <taxon>Rhodophyta</taxon>
        <taxon>Bangiophyceae</taxon>
        <taxon>Galdieriales</taxon>
        <taxon>Galdieriaceae</taxon>
        <taxon>Galdieria</taxon>
    </lineage>
</organism>
<dbReference type="PANTHER" id="PTHR46267:SF15">
    <property type="entry name" value="WINGED HELIX-TURN-HELIX TRANSCRIPTION REPRESSOR DNA-BINDING PROTEIN-RELATED"/>
    <property type="match status" value="1"/>
</dbReference>
<gene>
    <name evidence="6" type="ORF">GAYE_SCF00G1639</name>
</gene>
<dbReference type="SMART" id="SM00717">
    <property type="entry name" value="SANT"/>
    <property type="match status" value="1"/>
</dbReference>
<dbReference type="GO" id="GO:0005634">
    <property type="term" value="C:nucleus"/>
    <property type="evidence" value="ECO:0007669"/>
    <property type="project" value="UniProtKB-SubCell"/>
</dbReference>
<feature type="region of interest" description="Disordered" evidence="4">
    <location>
        <begin position="269"/>
        <end position="290"/>
    </location>
</feature>
<feature type="compositionally biased region" description="Polar residues" evidence="4">
    <location>
        <begin position="310"/>
        <end position="324"/>
    </location>
</feature>
<feature type="compositionally biased region" description="Polar residues" evidence="4">
    <location>
        <begin position="384"/>
        <end position="395"/>
    </location>
</feature>
<protein>
    <recommendedName>
        <fullName evidence="5">Myb-like domain-containing protein</fullName>
    </recommendedName>
</protein>
<dbReference type="PANTHER" id="PTHR46267">
    <property type="entry name" value="SINGLE MYB HISTONE 4"/>
    <property type="match status" value="1"/>
</dbReference>
<feature type="region of interest" description="Disordered" evidence="4">
    <location>
        <begin position="308"/>
        <end position="426"/>
    </location>
</feature>
<dbReference type="Gene3D" id="1.10.10.60">
    <property type="entry name" value="Homeodomain-like"/>
    <property type="match status" value="1"/>
</dbReference>
<feature type="region of interest" description="Disordered" evidence="4">
    <location>
        <begin position="234"/>
        <end position="254"/>
    </location>
</feature>
<dbReference type="InterPro" id="IPR009057">
    <property type="entry name" value="Homeodomain-like_sf"/>
</dbReference>
<evidence type="ECO:0000256" key="3">
    <source>
        <dbReference type="ARBA" id="ARBA00023242"/>
    </source>
</evidence>
<comment type="subcellular location">
    <subcellularLocation>
        <location evidence="1">Nucleus</location>
    </subcellularLocation>
</comment>
<dbReference type="InterPro" id="IPR044597">
    <property type="entry name" value="SMH1-6"/>
</dbReference>
<evidence type="ECO:0000256" key="1">
    <source>
        <dbReference type="ARBA" id="ARBA00004123"/>
    </source>
</evidence>
<evidence type="ECO:0000259" key="5">
    <source>
        <dbReference type="SMART" id="SM00717"/>
    </source>
</evidence>
<keyword evidence="3" id="KW-0539">Nucleus</keyword>
<sequence>MTSEETTHDSTLERGRELLADKLSLAAALDRLLIEPTFVEALYTCESLQTLVNEVERMQAFSEIVHVHQRNVLAFLRLALESDDSNPSMVWNYVAEQLLSIMSDDLVDEDFCAKVFVELKGLAVVLDASRYEGSQRLSLLKESMNQIFEVKEDFSEKVVNYISLKNHEIYQLFKDATSSRKFKAAISKYLKKYRQETLNQLQALIRELEKAYGEPWLYRMCKQLYGLLPGRTKVGKSKRRMSEPPSSGEQLSGLHLDVSEVKKVLESHYSSLSAPNDEESGSEEKYLRMLPRNTMPSLNYSILKKDTCNAEPSSQELQGPSSSDAAKAATVEPETNANKTPDKVTRRGILTEPQPNAKEVTWDSLPSTERDGGERENEKPLEANSEQKQSTSSVTLRRVEKRRISPMKPEENSDGAGVTRKKKHSYHRWDDHQDYLLKKGIEKHGLGEWKAILDDPELDWPSYRTNVQLKDRARTLKII</sequence>
<evidence type="ECO:0000313" key="6">
    <source>
        <dbReference type="EMBL" id="KAK4523743.1"/>
    </source>
</evidence>
<dbReference type="AlphaFoldDB" id="A0AAV9I8R9"/>
<evidence type="ECO:0000256" key="4">
    <source>
        <dbReference type="SAM" id="MobiDB-lite"/>
    </source>
</evidence>
<dbReference type="Proteomes" id="UP001300502">
    <property type="component" value="Unassembled WGS sequence"/>
</dbReference>
<dbReference type="EMBL" id="JANCYU010000020">
    <property type="protein sequence ID" value="KAK4523743.1"/>
    <property type="molecule type" value="Genomic_DNA"/>
</dbReference>
<keyword evidence="2" id="KW-0238">DNA-binding</keyword>